<sequence>MFCQLLRLWNDPARPSVCSTDQLFHTAYNISLLLSFPKRIIYLLLTMQTPFEKEMERLHKPLAEVETYEDSDFDNEDNAHEDILEKNFEIMKVSADMIWNRKRTEILEMK</sequence>
<organism evidence="1 2">
    <name type="scientific">Araneus ventricosus</name>
    <name type="common">Orbweaver spider</name>
    <name type="synonym">Epeira ventricosa</name>
    <dbReference type="NCBI Taxonomy" id="182803"/>
    <lineage>
        <taxon>Eukaryota</taxon>
        <taxon>Metazoa</taxon>
        <taxon>Ecdysozoa</taxon>
        <taxon>Arthropoda</taxon>
        <taxon>Chelicerata</taxon>
        <taxon>Arachnida</taxon>
        <taxon>Araneae</taxon>
        <taxon>Araneomorphae</taxon>
        <taxon>Entelegynae</taxon>
        <taxon>Araneoidea</taxon>
        <taxon>Araneidae</taxon>
        <taxon>Araneus</taxon>
    </lineage>
</organism>
<comment type="caution">
    <text evidence="1">The sequence shown here is derived from an EMBL/GenBank/DDBJ whole genome shotgun (WGS) entry which is preliminary data.</text>
</comment>
<accession>A0A4Y2QGY8</accession>
<reference evidence="1 2" key="1">
    <citation type="journal article" date="2019" name="Sci. Rep.">
        <title>Orb-weaving spider Araneus ventricosus genome elucidates the spidroin gene catalogue.</title>
        <authorList>
            <person name="Kono N."/>
            <person name="Nakamura H."/>
            <person name="Ohtoshi R."/>
            <person name="Moran D.A.P."/>
            <person name="Shinohara A."/>
            <person name="Yoshida Y."/>
            <person name="Fujiwara M."/>
            <person name="Mori M."/>
            <person name="Tomita M."/>
            <person name="Arakawa K."/>
        </authorList>
    </citation>
    <scope>NUCLEOTIDE SEQUENCE [LARGE SCALE GENOMIC DNA]</scope>
</reference>
<evidence type="ECO:0000313" key="2">
    <source>
        <dbReference type="Proteomes" id="UP000499080"/>
    </source>
</evidence>
<evidence type="ECO:0000313" key="1">
    <source>
        <dbReference type="EMBL" id="GBN62563.1"/>
    </source>
</evidence>
<proteinExistence type="predicted"/>
<keyword evidence="2" id="KW-1185">Reference proteome</keyword>
<dbReference type="AlphaFoldDB" id="A0A4Y2QGY8"/>
<protein>
    <submittedName>
        <fullName evidence="1">Uncharacterized protein</fullName>
    </submittedName>
</protein>
<gene>
    <name evidence="1" type="ORF">AVEN_193508_1</name>
</gene>
<name>A0A4Y2QGY8_ARAVE</name>
<dbReference type="EMBL" id="BGPR01013854">
    <property type="protein sequence ID" value="GBN62563.1"/>
    <property type="molecule type" value="Genomic_DNA"/>
</dbReference>
<dbReference type="Proteomes" id="UP000499080">
    <property type="component" value="Unassembled WGS sequence"/>
</dbReference>